<keyword evidence="1" id="KW-0812">Transmembrane</keyword>
<evidence type="ECO:0000313" key="2">
    <source>
        <dbReference type="EMBL" id="SFA50339.1"/>
    </source>
</evidence>
<proteinExistence type="predicted"/>
<reference evidence="2 3" key="1">
    <citation type="submission" date="2016-10" db="EMBL/GenBank/DDBJ databases">
        <authorList>
            <person name="de Groot N.N."/>
        </authorList>
    </citation>
    <scope>NUCLEOTIDE SEQUENCE [LARGE SCALE GENOMIC DNA]</scope>
    <source>
        <strain evidence="2 3">DSM 44908</strain>
    </source>
</reference>
<organism evidence="2 3">
    <name type="scientific">Rhodococcoides kroppenstedtii</name>
    <dbReference type="NCBI Taxonomy" id="293050"/>
    <lineage>
        <taxon>Bacteria</taxon>
        <taxon>Bacillati</taxon>
        <taxon>Actinomycetota</taxon>
        <taxon>Actinomycetes</taxon>
        <taxon>Mycobacteriales</taxon>
        <taxon>Nocardiaceae</taxon>
        <taxon>Rhodococcoides</taxon>
    </lineage>
</organism>
<dbReference type="Proteomes" id="UP000182054">
    <property type="component" value="Unassembled WGS sequence"/>
</dbReference>
<sequence>MTSVFHGLVAMNSLFAASAWCLARPTRLSAAATAVASVGWLFFNGPIEGRVLVVFSPQHGITESDLLSVVGVAIAATGWWRWRRARDRASSSR</sequence>
<name>A0A1I0TF08_9NOCA</name>
<dbReference type="RefSeq" id="WP_068364074.1">
    <property type="nucleotide sequence ID" value="NZ_CP135915.1"/>
</dbReference>
<feature type="transmembrane region" description="Helical" evidence="1">
    <location>
        <begin position="66"/>
        <end position="82"/>
    </location>
</feature>
<keyword evidence="1" id="KW-0472">Membrane</keyword>
<gene>
    <name evidence="2" type="ORF">SAMN05444374_10636</name>
</gene>
<protein>
    <submittedName>
        <fullName evidence="2">Uncharacterized protein</fullName>
    </submittedName>
</protein>
<dbReference type="GeneID" id="85485756"/>
<keyword evidence="1" id="KW-1133">Transmembrane helix</keyword>
<dbReference type="OrthoDB" id="4478809at2"/>
<accession>A0A1I0TF08</accession>
<evidence type="ECO:0000313" key="3">
    <source>
        <dbReference type="Proteomes" id="UP000182054"/>
    </source>
</evidence>
<dbReference type="AlphaFoldDB" id="A0A1I0TF08"/>
<dbReference type="EMBL" id="FOJN01000006">
    <property type="protein sequence ID" value="SFA50339.1"/>
    <property type="molecule type" value="Genomic_DNA"/>
</dbReference>
<evidence type="ECO:0000256" key="1">
    <source>
        <dbReference type="SAM" id="Phobius"/>
    </source>
</evidence>